<comment type="caution">
    <text evidence="1">The sequence shown here is derived from an EMBL/GenBank/DDBJ whole genome shotgun (WGS) entry which is preliminary data.</text>
</comment>
<protein>
    <submittedName>
        <fullName evidence="1">Uncharacterized protein</fullName>
    </submittedName>
</protein>
<dbReference type="EMBL" id="LTAI01000422">
    <property type="protein sequence ID" value="ORD98828.1"/>
    <property type="molecule type" value="Genomic_DNA"/>
</dbReference>
<proteinExistence type="predicted"/>
<sequence>MFMIWIEDKKEKNMIESLEKSFNDVFQKIEGKIQIPCLKMVMKDFKKQYKVLFYIFHYANDFDQKIIDGIIMQLINKYNQNLNDLVVVNDYISLGEEEFSIIEKLCNRLSFKGFIHKHFLFLSFGLVVCPHYQWLYEELRKFSLNQ</sequence>
<name>A0A1X0QGC4_9MICR</name>
<evidence type="ECO:0000313" key="1">
    <source>
        <dbReference type="EMBL" id="ORD98828.1"/>
    </source>
</evidence>
<accession>A0A1X0QGC4</accession>
<evidence type="ECO:0000313" key="2">
    <source>
        <dbReference type="Proteomes" id="UP000192501"/>
    </source>
</evidence>
<dbReference type="VEuPathDB" id="MicrosporidiaDB:HERIO_174"/>
<dbReference type="AlphaFoldDB" id="A0A1X0QGC4"/>
<reference evidence="1 2" key="1">
    <citation type="journal article" date="2017" name="Environ. Microbiol.">
        <title>Decay of the glycolytic pathway and adaptation to intranuclear parasitism within Enterocytozoonidae microsporidia.</title>
        <authorList>
            <person name="Wiredu Boakye D."/>
            <person name="Jaroenlak P."/>
            <person name="Prachumwat A."/>
            <person name="Williams T.A."/>
            <person name="Bateman K.S."/>
            <person name="Itsathitphaisarn O."/>
            <person name="Sritunyalucksana K."/>
            <person name="Paszkiewicz K.H."/>
            <person name="Moore K.A."/>
            <person name="Stentiford G.D."/>
            <person name="Williams B.A."/>
        </authorList>
    </citation>
    <scope>NUCLEOTIDE SEQUENCE [LARGE SCALE GENOMIC DNA]</scope>
    <source>
        <strain evidence="2">canceri</strain>
    </source>
</reference>
<dbReference type="VEuPathDB" id="MicrosporidiaDB:A0H76_1865"/>
<gene>
    <name evidence="1" type="ORF">A0H76_1865</name>
</gene>
<organism evidence="1 2">
    <name type="scientific">Hepatospora eriocheir</name>
    <dbReference type="NCBI Taxonomy" id="1081669"/>
    <lineage>
        <taxon>Eukaryota</taxon>
        <taxon>Fungi</taxon>
        <taxon>Fungi incertae sedis</taxon>
        <taxon>Microsporidia</taxon>
        <taxon>Hepatosporidae</taxon>
        <taxon>Hepatospora</taxon>
    </lineage>
</organism>
<dbReference type="Proteomes" id="UP000192501">
    <property type="component" value="Unassembled WGS sequence"/>
</dbReference>